<evidence type="ECO:0000313" key="1">
    <source>
        <dbReference type="EMBL" id="WVZ95393.1"/>
    </source>
</evidence>
<proteinExistence type="predicted"/>
<sequence>MRSESAPPDGTQLRSPCLKGRSTELVSMRVAFHPAGTRAPSAASATCIATLGATVPSAAMATAFLPDLTIMPRSVFTPMTKIWSMKT</sequence>
<dbReference type="AlphaFoldDB" id="A0AAQ3UPY2"/>
<dbReference type="Proteomes" id="UP001341281">
    <property type="component" value="Chromosome 09"/>
</dbReference>
<organism evidence="1 2">
    <name type="scientific">Paspalum notatum var. saurae</name>
    <dbReference type="NCBI Taxonomy" id="547442"/>
    <lineage>
        <taxon>Eukaryota</taxon>
        <taxon>Viridiplantae</taxon>
        <taxon>Streptophyta</taxon>
        <taxon>Embryophyta</taxon>
        <taxon>Tracheophyta</taxon>
        <taxon>Spermatophyta</taxon>
        <taxon>Magnoliopsida</taxon>
        <taxon>Liliopsida</taxon>
        <taxon>Poales</taxon>
        <taxon>Poaceae</taxon>
        <taxon>PACMAD clade</taxon>
        <taxon>Panicoideae</taxon>
        <taxon>Andropogonodae</taxon>
        <taxon>Paspaleae</taxon>
        <taxon>Paspalinae</taxon>
        <taxon>Paspalum</taxon>
    </lineage>
</organism>
<protein>
    <submittedName>
        <fullName evidence="1">Uncharacterized protein</fullName>
    </submittedName>
</protein>
<evidence type="ECO:0000313" key="2">
    <source>
        <dbReference type="Proteomes" id="UP001341281"/>
    </source>
</evidence>
<accession>A0AAQ3UPY2</accession>
<gene>
    <name evidence="1" type="ORF">U9M48_041162</name>
</gene>
<keyword evidence="2" id="KW-1185">Reference proteome</keyword>
<reference evidence="1 2" key="1">
    <citation type="submission" date="2024-02" db="EMBL/GenBank/DDBJ databases">
        <title>High-quality chromosome-scale genome assembly of Pensacola bahiagrass (Paspalum notatum Flugge var. saurae).</title>
        <authorList>
            <person name="Vega J.M."/>
            <person name="Podio M."/>
            <person name="Orjuela J."/>
            <person name="Siena L.A."/>
            <person name="Pessino S.C."/>
            <person name="Combes M.C."/>
            <person name="Mariac C."/>
            <person name="Albertini E."/>
            <person name="Pupilli F."/>
            <person name="Ortiz J.P.A."/>
            <person name="Leblanc O."/>
        </authorList>
    </citation>
    <scope>NUCLEOTIDE SEQUENCE [LARGE SCALE GENOMIC DNA]</scope>
    <source>
        <strain evidence="1">R1</strain>
        <tissue evidence="1">Leaf</tissue>
    </source>
</reference>
<dbReference type="EMBL" id="CP144753">
    <property type="protein sequence ID" value="WVZ95393.1"/>
    <property type="molecule type" value="Genomic_DNA"/>
</dbReference>
<name>A0AAQ3UPY2_PASNO</name>